<feature type="coiled-coil region" evidence="1">
    <location>
        <begin position="446"/>
        <end position="532"/>
    </location>
</feature>
<keyword evidence="3" id="KW-1133">Transmembrane helix</keyword>
<keyword evidence="3" id="KW-0812">Transmembrane</keyword>
<dbReference type="VEuPathDB" id="TriTrypDB:ECC02_013817"/>
<evidence type="ECO:0000313" key="5">
    <source>
        <dbReference type="Proteomes" id="UP000583944"/>
    </source>
</evidence>
<comment type="caution">
    <text evidence="4">The sequence shown here is derived from an EMBL/GenBank/DDBJ whole genome shotgun (WGS) entry which is preliminary data.</text>
</comment>
<accession>A0A7J6XID8</accession>
<dbReference type="EMBL" id="JABDHM010000821">
    <property type="protein sequence ID" value="KAF5213648.1"/>
    <property type="molecule type" value="Genomic_DNA"/>
</dbReference>
<feature type="coiled-coil region" evidence="1">
    <location>
        <begin position="180"/>
        <end position="228"/>
    </location>
</feature>
<gene>
    <name evidence="4" type="ORF">ECC02_013817</name>
</gene>
<feature type="compositionally biased region" description="Basic and acidic residues" evidence="2">
    <location>
        <begin position="296"/>
        <end position="314"/>
    </location>
</feature>
<evidence type="ECO:0000256" key="2">
    <source>
        <dbReference type="SAM" id="MobiDB-lite"/>
    </source>
</evidence>
<sequence>MTHVNVVLGDVFACYLDFIYFAPFFLFLFFLIHSGGEGKLGDAAPMRHTNESGTSSRNENMNKQHEELTALQRRFFFLVNATTSSLEQIQMFAERALREQHGEGEMPTWPGGKDGALPELLALVERARRDVQIASTCSPSSFLSAALPEDGAAHAVMSGRASSEMDSKTREDEVSKAHQLARLLQERNAMREMLMNAEGMNASLQLKLSTLSDEHNRLLQTLADARNEESTSTNAATAVASPQNIPLEVVKEAIRRLYDRRVKELEEELMSAREELLQLKTEGGDVATRQSVSSVKLKEEGGTLDPGRRLHGGGESEDAVEGLRRQNTFLRNKLMRLKEEVHASQQASVVSAEQMNEGLGSLLKTITRLQQDVETKERQRADGVLALEDAGRRAEQFAARVEKLERQMAQMRVDGAASGSFCFTPLFGDQRGAEANGLGSAMKATVAEKEAELRLARRDANDLETRLGRLTGALAKARELLHEKEVEQAKLQLKLSETQGMWEAAQSQLEHMRTKENLLDKLEAEMRHAVEALLRPLGPVEGTGDSPEGERSDRGKVGINGALQRQLDVILERLRGLEWLDLQLRKRDDAVVILQDENADLEERCQHLQQTLSKLSNLFESIPQTPLEVEQLVLERDVFLAALRRCEELAVVPNTKEACRRVELRKMELAAQQEVRQRPTSHVAQLQQRSANSPTSFLHGVVKNGTSPNGGATGACFSCRSPSIVVEEEEEEEKGRY</sequence>
<feature type="region of interest" description="Disordered" evidence="2">
    <location>
        <begin position="537"/>
        <end position="556"/>
    </location>
</feature>
<dbReference type="AlphaFoldDB" id="A0A7J6XID8"/>
<keyword evidence="1" id="KW-0175">Coiled coil</keyword>
<name>A0A7J6XID8_TRYCR</name>
<dbReference type="Proteomes" id="UP000583944">
    <property type="component" value="Unassembled WGS sequence"/>
</dbReference>
<keyword evidence="3" id="KW-0472">Membrane</keyword>
<feature type="transmembrane region" description="Helical" evidence="3">
    <location>
        <begin position="12"/>
        <end position="32"/>
    </location>
</feature>
<feature type="coiled-coil region" evidence="1">
    <location>
        <begin position="255"/>
        <end position="282"/>
    </location>
</feature>
<protein>
    <recommendedName>
        <fullName evidence="6">Hook complex protein, conserved</fullName>
    </recommendedName>
</protein>
<reference evidence="4 5" key="1">
    <citation type="journal article" date="2019" name="Genome Biol. Evol.">
        <title>Nanopore Sequencing Significantly Improves Genome Assembly of the Protozoan Parasite Trypanosoma cruzi.</title>
        <authorList>
            <person name="Diaz-Viraque F."/>
            <person name="Pita S."/>
            <person name="Greif G."/>
            <person name="de Souza R.C.M."/>
            <person name="Iraola G."/>
            <person name="Robello C."/>
        </authorList>
    </citation>
    <scope>NUCLEOTIDE SEQUENCE [LARGE SCALE GENOMIC DNA]</scope>
    <source>
        <strain evidence="4 5">Berenice</strain>
    </source>
</reference>
<evidence type="ECO:0008006" key="6">
    <source>
        <dbReference type="Google" id="ProtNLM"/>
    </source>
</evidence>
<dbReference type="VEuPathDB" id="TriTrypDB:BCY84_02415"/>
<evidence type="ECO:0000313" key="4">
    <source>
        <dbReference type="EMBL" id="KAF5213648.1"/>
    </source>
</evidence>
<feature type="compositionally biased region" description="Polar residues" evidence="2">
    <location>
        <begin position="678"/>
        <end position="696"/>
    </location>
</feature>
<organism evidence="4 5">
    <name type="scientific">Trypanosoma cruzi</name>
    <dbReference type="NCBI Taxonomy" id="5693"/>
    <lineage>
        <taxon>Eukaryota</taxon>
        <taxon>Discoba</taxon>
        <taxon>Euglenozoa</taxon>
        <taxon>Kinetoplastea</taxon>
        <taxon>Metakinetoplastina</taxon>
        <taxon>Trypanosomatida</taxon>
        <taxon>Trypanosomatidae</taxon>
        <taxon>Trypanosoma</taxon>
        <taxon>Schizotrypanum</taxon>
    </lineage>
</organism>
<feature type="region of interest" description="Disordered" evidence="2">
    <location>
        <begin position="296"/>
        <end position="321"/>
    </location>
</feature>
<feature type="coiled-coil region" evidence="1">
    <location>
        <begin position="584"/>
        <end position="618"/>
    </location>
</feature>
<feature type="region of interest" description="Disordered" evidence="2">
    <location>
        <begin position="41"/>
        <end position="61"/>
    </location>
</feature>
<proteinExistence type="predicted"/>
<evidence type="ECO:0000256" key="3">
    <source>
        <dbReference type="SAM" id="Phobius"/>
    </source>
</evidence>
<feature type="region of interest" description="Disordered" evidence="2">
    <location>
        <begin position="673"/>
        <end position="705"/>
    </location>
</feature>
<evidence type="ECO:0000256" key="1">
    <source>
        <dbReference type="SAM" id="Coils"/>
    </source>
</evidence>